<feature type="non-terminal residue" evidence="22">
    <location>
        <position position="415"/>
    </location>
</feature>
<keyword evidence="8" id="KW-0819">tRNA processing</keyword>
<dbReference type="GO" id="GO:0070131">
    <property type="term" value="P:positive regulation of mitochondrial translation"/>
    <property type="evidence" value="ECO:0007669"/>
    <property type="project" value="TreeGrafter"/>
</dbReference>
<evidence type="ECO:0000256" key="4">
    <source>
        <dbReference type="ARBA" id="ARBA00014681"/>
    </source>
</evidence>
<comment type="catalytic activity">
    <reaction evidence="19">
        <text>an adenosine in mRNA + S-adenosyl-L-methionine = an N(1)-methyladenosine in mRNA + S-adenosyl-L-homocysteine + H(+)</text>
        <dbReference type="Rhea" id="RHEA:55392"/>
        <dbReference type="Rhea" id="RHEA-COMP:12414"/>
        <dbReference type="Rhea" id="RHEA-COMP:12415"/>
        <dbReference type="ChEBI" id="CHEBI:15378"/>
        <dbReference type="ChEBI" id="CHEBI:57856"/>
        <dbReference type="ChEBI" id="CHEBI:59789"/>
        <dbReference type="ChEBI" id="CHEBI:74411"/>
        <dbReference type="ChEBI" id="CHEBI:74491"/>
    </reaction>
</comment>
<keyword evidence="5 22" id="KW-0489">Methyltransferase</keyword>
<evidence type="ECO:0000313" key="23">
    <source>
        <dbReference type="Proteomes" id="UP000557196"/>
    </source>
</evidence>
<dbReference type="GO" id="GO:0097745">
    <property type="term" value="P:mitochondrial tRNA 5'-end processing"/>
    <property type="evidence" value="ECO:0007669"/>
    <property type="project" value="TreeGrafter"/>
</dbReference>
<evidence type="ECO:0000313" key="22">
    <source>
        <dbReference type="EMBL" id="NXC63838.1"/>
    </source>
</evidence>
<feature type="compositionally biased region" description="Basic and acidic residues" evidence="20">
    <location>
        <begin position="141"/>
        <end position="153"/>
    </location>
</feature>
<evidence type="ECO:0000256" key="12">
    <source>
        <dbReference type="ARBA" id="ARBA00029727"/>
    </source>
</evidence>
<evidence type="ECO:0000256" key="17">
    <source>
        <dbReference type="ARBA" id="ARBA00048278"/>
    </source>
</evidence>
<evidence type="ECO:0000256" key="3">
    <source>
        <dbReference type="ARBA" id="ARBA00012797"/>
    </source>
</evidence>
<evidence type="ECO:0000256" key="16">
    <source>
        <dbReference type="ARBA" id="ARBA00033019"/>
    </source>
</evidence>
<evidence type="ECO:0000256" key="18">
    <source>
        <dbReference type="ARBA" id="ARBA00048434"/>
    </source>
</evidence>
<keyword evidence="6 22" id="KW-0808">Transferase</keyword>
<evidence type="ECO:0000256" key="11">
    <source>
        <dbReference type="ARBA" id="ARBA00023128"/>
    </source>
</evidence>
<dbReference type="GO" id="GO:0005739">
    <property type="term" value="C:mitochondrion"/>
    <property type="evidence" value="ECO:0007669"/>
    <property type="project" value="UniProtKB-SubCell"/>
</dbReference>
<evidence type="ECO:0000256" key="13">
    <source>
        <dbReference type="ARBA" id="ARBA00029803"/>
    </source>
</evidence>
<accession>A0A7K8I9L9</accession>
<dbReference type="InterPro" id="IPR038459">
    <property type="entry name" value="MT_TRM10-typ_sf"/>
</dbReference>
<evidence type="ECO:0000256" key="5">
    <source>
        <dbReference type="ARBA" id="ARBA00022603"/>
    </source>
</evidence>
<keyword evidence="7" id="KW-0949">S-adenosyl-L-methionine</keyword>
<keyword evidence="10" id="KW-0175">Coiled coil</keyword>
<dbReference type="GO" id="GO:0032259">
    <property type="term" value="P:methylation"/>
    <property type="evidence" value="ECO:0007669"/>
    <property type="project" value="UniProtKB-KW"/>
</dbReference>
<evidence type="ECO:0000256" key="2">
    <source>
        <dbReference type="ARBA" id="ARBA00012794"/>
    </source>
</evidence>
<protein>
    <recommendedName>
        <fullName evidence="4">tRNA methyltransferase 10 homolog C</fullName>
        <ecNumber evidence="2">2.1.1.218</ecNumber>
        <ecNumber evidence="3">2.1.1.221</ecNumber>
    </recommendedName>
    <alternativeName>
        <fullName evidence="14">Mitochondrial ribonuclease P protein 1</fullName>
    </alternativeName>
    <alternativeName>
        <fullName evidence="13">RNA (guanine-9-)-methyltransferase domain-containing protein 1</fullName>
    </alternativeName>
    <alternativeName>
        <fullName evidence="15">mRNA methyladenosine-N(1)-methyltransferase</fullName>
    </alternativeName>
    <alternativeName>
        <fullName evidence="16">tRNA (adenine(9)-N(1))-methyltransferase</fullName>
    </alternativeName>
    <alternativeName>
        <fullName evidence="12">tRNA (guanine(9)-N(1))-methyltransferase</fullName>
    </alternativeName>
</protein>
<comment type="catalytic activity">
    <reaction evidence="17">
        <text>adenosine(9) in tRNA + S-adenosyl-L-methionine = N(1)-methyladenosine(9) in tRNA + S-adenosyl-L-homocysteine + H(+)</text>
        <dbReference type="Rhea" id="RHEA:43148"/>
        <dbReference type="Rhea" id="RHEA-COMP:10363"/>
        <dbReference type="Rhea" id="RHEA-COMP:10364"/>
        <dbReference type="ChEBI" id="CHEBI:15378"/>
        <dbReference type="ChEBI" id="CHEBI:57856"/>
        <dbReference type="ChEBI" id="CHEBI:59789"/>
        <dbReference type="ChEBI" id="CHEBI:74411"/>
        <dbReference type="ChEBI" id="CHEBI:74491"/>
        <dbReference type="EC" id="2.1.1.218"/>
    </reaction>
</comment>
<dbReference type="AlphaFoldDB" id="A0A7K8I9L9"/>
<organism evidence="22 23">
    <name type="scientific">Aleadryas rufinucha</name>
    <name type="common">rufous-naped whistler</name>
    <dbReference type="NCBI Taxonomy" id="461220"/>
    <lineage>
        <taxon>Eukaryota</taxon>
        <taxon>Metazoa</taxon>
        <taxon>Chordata</taxon>
        <taxon>Craniata</taxon>
        <taxon>Vertebrata</taxon>
        <taxon>Euteleostomi</taxon>
        <taxon>Archelosauria</taxon>
        <taxon>Archosauria</taxon>
        <taxon>Dinosauria</taxon>
        <taxon>Saurischia</taxon>
        <taxon>Theropoda</taxon>
        <taxon>Coelurosauria</taxon>
        <taxon>Aves</taxon>
        <taxon>Neognathae</taxon>
        <taxon>Neoaves</taxon>
        <taxon>Telluraves</taxon>
        <taxon>Australaves</taxon>
        <taxon>Passeriformes</taxon>
        <taxon>Corvoidea</taxon>
        <taxon>Pachycephalidae</taxon>
        <taxon>Aleadryas</taxon>
    </lineage>
</organism>
<sequence length="415" mass="48229">MQSANMLLRKIVRSSVLPFAAQHGMKKDLFPRSRTLSLSLCLKQDKSCEPSEKLDLDEWKKVMKSGLQEDVSEMVPEPKELSSLAAARETLEMWRLAGRVVPENISEEELKTFMECPSKSAKKKYLKYLRIKELHKKNDKRKTGEKRERRLEAQDQASKMGETKKNSFICMWSSTMDKAYNWRAAQSMIFGQPLVFDMSYEKEMSVREVTNTVRQIVLSESCNRRSVDPFHIHFCNFKDDSLYHREFIKQYREAWGKLLITVTDQCYTEIFPKDKLIYLTADSPKVMKTFDHNKIYIVGSMVDKSIKTGVSLAQAKRLGLETAALPLEKYLLWSTGAKNLTLDQMMRILLTLKDTADWKKALEFVPKRKYCGFVNKPVKELKKTLDLINTLKLGKGREEVQKQIAKSYPKKYKLK</sequence>
<evidence type="ECO:0000256" key="8">
    <source>
        <dbReference type="ARBA" id="ARBA00022694"/>
    </source>
</evidence>
<feature type="region of interest" description="Disordered" evidence="20">
    <location>
        <begin position="137"/>
        <end position="159"/>
    </location>
</feature>
<dbReference type="GO" id="GO:0000049">
    <property type="term" value="F:tRNA binding"/>
    <property type="evidence" value="ECO:0007669"/>
    <property type="project" value="TreeGrafter"/>
</dbReference>
<proteinExistence type="predicted"/>
<reference evidence="22 23" key="1">
    <citation type="submission" date="2019-09" db="EMBL/GenBank/DDBJ databases">
        <title>Bird 10,000 Genomes (B10K) Project - Family phase.</title>
        <authorList>
            <person name="Zhang G."/>
        </authorList>
    </citation>
    <scope>NUCLEOTIDE SEQUENCE [LARGE SCALE GENOMIC DNA]</scope>
    <source>
        <strain evidence="22">B10K-DU-029-36</strain>
        <tissue evidence="22">Muscle</tissue>
    </source>
</reference>
<dbReference type="GO" id="GO:0052905">
    <property type="term" value="F:tRNA (guanosine(9)-N1)-methyltransferase activity"/>
    <property type="evidence" value="ECO:0007669"/>
    <property type="project" value="UniProtKB-EC"/>
</dbReference>
<feature type="domain" description="SAM-dependent MTase TRM10-type" evidence="21">
    <location>
        <begin position="180"/>
        <end position="372"/>
    </location>
</feature>
<feature type="non-terminal residue" evidence="22">
    <location>
        <position position="1"/>
    </location>
</feature>
<keyword evidence="9" id="KW-0809">Transit peptide</keyword>
<keyword evidence="23" id="KW-1185">Reference proteome</keyword>
<comment type="catalytic activity">
    <reaction evidence="18">
        <text>guanosine(9) in tRNA + S-adenosyl-L-methionine = N(1)-methylguanosine(9) in tRNA + S-adenosyl-L-homocysteine + H(+)</text>
        <dbReference type="Rhea" id="RHEA:43156"/>
        <dbReference type="Rhea" id="RHEA-COMP:10367"/>
        <dbReference type="Rhea" id="RHEA-COMP:10368"/>
        <dbReference type="ChEBI" id="CHEBI:15378"/>
        <dbReference type="ChEBI" id="CHEBI:57856"/>
        <dbReference type="ChEBI" id="CHEBI:59789"/>
        <dbReference type="ChEBI" id="CHEBI:73542"/>
        <dbReference type="ChEBI" id="CHEBI:74269"/>
        <dbReference type="EC" id="2.1.1.221"/>
    </reaction>
</comment>
<dbReference type="PANTHER" id="PTHR13563">
    <property type="entry name" value="TRNA (GUANINE-9-) METHYLTRANSFERASE"/>
    <property type="match status" value="1"/>
</dbReference>
<dbReference type="EC" id="2.1.1.218" evidence="2"/>
<evidence type="ECO:0000256" key="15">
    <source>
        <dbReference type="ARBA" id="ARBA00031759"/>
    </source>
</evidence>
<name>A0A7K8I9L9_9CORV</name>
<evidence type="ECO:0000256" key="20">
    <source>
        <dbReference type="SAM" id="MobiDB-lite"/>
    </source>
</evidence>
<evidence type="ECO:0000256" key="1">
    <source>
        <dbReference type="ARBA" id="ARBA00004173"/>
    </source>
</evidence>
<comment type="caution">
    <text evidence="22">The sequence shown here is derived from an EMBL/GenBank/DDBJ whole genome shotgun (WGS) entry which is preliminary data.</text>
</comment>
<dbReference type="InterPro" id="IPR028564">
    <property type="entry name" value="MT_TRM10-typ"/>
</dbReference>
<dbReference type="FunFam" id="3.40.1280.30:FF:000003">
    <property type="entry name" value="tRNA methyltransferase 10C, mitochondrial RNase P subunit"/>
    <property type="match status" value="1"/>
</dbReference>
<dbReference type="GO" id="GO:0160106">
    <property type="term" value="F:tRNA (adenine(9)-N1)-methyltransferase activity"/>
    <property type="evidence" value="ECO:0007669"/>
    <property type="project" value="UniProtKB-EC"/>
</dbReference>
<evidence type="ECO:0000259" key="21">
    <source>
        <dbReference type="PROSITE" id="PS51675"/>
    </source>
</evidence>
<dbReference type="PANTHER" id="PTHR13563:SF5">
    <property type="entry name" value="TRNA METHYLTRANSFERASE 10 HOMOLOG C"/>
    <property type="match status" value="1"/>
</dbReference>
<dbReference type="CDD" id="cd18102">
    <property type="entry name" value="Trm10_MRRP1"/>
    <property type="match status" value="1"/>
</dbReference>
<dbReference type="EMBL" id="VZTH01018255">
    <property type="protein sequence ID" value="NXC63838.1"/>
    <property type="molecule type" value="Genomic_DNA"/>
</dbReference>
<dbReference type="Gene3D" id="3.40.1280.30">
    <property type="match status" value="1"/>
</dbReference>
<evidence type="ECO:0000256" key="6">
    <source>
        <dbReference type="ARBA" id="ARBA00022679"/>
    </source>
</evidence>
<gene>
    <name evidence="22" type="primary">Trmt10c</name>
    <name evidence="22" type="ORF">ALERUF_R05691</name>
</gene>
<dbReference type="InterPro" id="IPR007356">
    <property type="entry name" value="tRNA_m1G_MeTrfase_euk"/>
</dbReference>
<evidence type="ECO:0000256" key="10">
    <source>
        <dbReference type="ARBA" id="ARBA00023054"/>
    </source>
</evidence>
<dbReference type="PROSITE" id="PS51675">
    <property type="entry name" value="SAM_MT_TRM10"/>
    <property type="match status" value="1"/>
</dbReference>
<keyword evidence="11" id="KW-0496">Mitochondrion</keyword>
<evidence type="ECO:0000256" key="14">
    <source>
        <dbReference type="ARBA" id="ARBA00030623"/>
    </source>
</evidence>
<comment type="subcellular location">
    <subcellularLocation>
        <location evidence="1">Mitochondrion</location>
    </subcellularLocation>
</comment>
<dbReference type="Proteomes" id="UP000557196">
    <property type="component" value="Unassembled WGS sequence"/>
</dbReference>
<evidence type="ECO:0000256" key="7">
    <source>
        <dbReference type="ARBA" id="ARBA00022691"/>
    </source>
</evidence>
<dbReference type="GO" id="GO:0005654">
    <property type="term" value="C:nucleoplasm"/>
    <property type="evidence" value="ECO:0007669"/>
    <property type="project" value="TreeGrafter"/>
</dbReference>
<dbReference type="InterPro" id="IPR025812">
    <property type="entry name" value="Trm10_C_MTase_dom"/>
</dbReference>
<evidence type="ECO:0000256" key="9">
    <source>
        <dbReference type="ARBA" id="ARBA00022946"/>
    </source>
</evidence>
<evidence type="ECO:0000256" key="19">
    <source>
        <dbReference type="ARBA" id="ARBA00048481"/>
    </source>
</evidence>
<dbReference type="EC" id="2.1.1.221" evidence="3"/>